<evidence type="ECO:0008006" key="3">
    <source>
        <dbReference type="Google" id="ProtNLM"/>
    </source>
</evidence>
<reference evidence="1" key="1">
    <citation type="journal article" date="2014" name="Int. J. Syst. Evol. Microbiol.">
        <title>Complete genome sequence of Corynebacterium casei LMG S-19264T (=DSM 44701T), isolated from a smear-ripened cheese.</title>
        <authorList>
            <consortium name="US DOE Joint Genome Institute (JGI-PGF)"/>
            <person name="Walter F."/>
            <person name="Albersmeier A."/>
            <person name="Kalinowski J."/>
            <person name="Ruckert C."/>
        </authorList>
    </citation>
    <scope>NUCLEOTIDE SEQUENCE</scope>
    <source>
        <strain evidence="1">CGMCC 1.15760</strain>
    </source>
</reference>
<comment type="caution">
    <text evidence="1">The sequence shown here is derived from an EMBL/GenBank/DDBJ whole genome shotgun (WGS) entry which is preliminary data.</text>
</comment>
<organism evidence="1 2">
    <name type="scientific">Lysinibacillus alkalisoli</name>
    <dbReference type="NCBI Taxonomy" id="1911548"/>
    <lineage>
        <taxon>Bacteria</taxon>
        <taxon>Bacillati</taxon>
        <taxon>Bacillota</taxon>
        <taxon>Bacilli</taxon>
        <taxon>Bacillales</taxon>
        <taxon>Bacillaceae</taxon>
        <taxon>Lysinibacillus</taxon>
    </lineage>
</organism>
<dbReference type="Proteomes" id="UP000616608">
    <property type="component" value="Unassembled WGS sequence"/>
</dbReference>
<dbReference type="RefSeq" id="WP_188613095.1">
    <property type="nucleotide sequence ID" value="NZ_BMJT01000001.1"/>
</dbReference>
<dbReference type="AlphaFoldDB" id="A0A917D6W8"/>
<evidence type="ECO:0000313" key="1">
    <source>
        <dbReference type="EMBL" id="GGG10856.1"/>
    </source>
</evidence>
<dbReference type="Pfam" id="PF13315">
    <property type="entry name" value="DUF4085"/>
    <property type="match status" value="1"/>
</dbReference>
<dbReference type="InterPro" id="IPR025144">
    <property type="entry name" value="DUF4085"/>
</dbReference>
<keyword evidence="2" id="KW-1185">Reference proteome</keyword>
<proteinExistence type="predicted"/>
<name>A0A917D6W8_9BACI</name>
<dbReference type="EMBL" id="BMJT01000001">
    <property type="protein sequence ID" value="GGG10856.1"/>
    <property type="molecule type" value="Genomic_DNA"/>
</dbReference>
<evidence type="ECO:0000313" key="2">
    <source>
        <dbReference type="Proteomes" id="UP000616608"/>
    </source>
</evidence>
<reference evidence="1" key="2">
    <citation type="submission" date="2020-09" db="EMBL/GenBank/DDBJ databases">
        <authorList>
            <person name="Sun Q."/>
            <person name="Zhou Y."/>
        </authorList>
    </citation>
    <scope>NUCLEOTIDE SEQUENCE</scope>
    <source>
        <strain evidence="1">CGMCC 1.15760</strain>
    </source>
</reference>
<accession>A0A917D6W8</accession>
<sequence>MWHLSLEQKQRFTLVNQLHIPNDWDSIYAYYKKDGINIEQHLQHELNQIKSALAKILPTELLPYLENGLLNRRELPAEARHQLLQWQANEISTFEEALGSTIAQLEAIKTQMDPELYHVLSDSLHDAIIKDIVSTKNRTQLIINTEGGFTPKALVILTFHNVTQQSGEWQLHQWILYEEIQAPSQNLAMRFILDQPEAEVTIVAEHITAQSFYRPLAYHEMIANDVLPDVKVEAFIDALNRDFTYTIILHHLILPIEQFTMEGSQIAILQDGEIVLQHDGIYMINNEGSTKLTHDTITFLESIYTTAYEDPYAIFSEPMPAEELEEALASDDLERHVRAWNTLYAAPHEHTDLINKALIALAQNQHHENNVMLDVYVTHFDTLGLITDQTKALLAPYL</sequence>
<protein>
    <recommendedName>
        <fullName evidence="3">Group-specific protein</fullName>
    </recommendedName>
</protein>
<gene>
    <name evidence="1" type="ORF">GCM10007425_01430</name>
</gene>